<dbReference type="PANTHER" id="PTHR34294:SF1">
    <property type="entry name" value="TRANSCRIPTIONAL REGULATOR LSRR"/>
    <property type="match status" value="1"/>
</dbReference>
<organism evidence="2 3">
    <name type="scientific">Clostridium cochlearium</name>
    <dbReference type="NCBI Taxonomy" id="1494"/>
    <lineage>
        <taxon>Bacteria</taxon>
        <taxon>Bacillati</taxon>
        <taxon>Bacillota</taxon>
        <taxon>Clostridia</taxon>
        <taxon>Eubacteriales</taxon>
        <taxon>Clostridiaceae</taxon>
        <taxon>Clostridium</taxon>
    </lineage>
</organism>
<accession>A0A7Y3V8M5</accession>
<protein>
    <recommendedName>
        <fullName evidence="1">RNA polymerase sigma-70 region 4 domain-containing protein</fullName>
    </recommendedName>
</protein>
<dbReference type="Gene3D" id="3.40.50.1360">
    <property type="match status" value="1"/>
</dbReference>
<gene>
    <name evidence="2" type="ORF">HMJ28_03740</name>
</gene>
<dbReference type="SUPFAM" id="SSF100950">
    <property type="entry name" value="NagB/RpiA/CoA transferase-like"/>
    <property type="match status" value="1"/>
</dbReference>
<reference evidence="2 3" key="1">
    <citation type="submission" date="2020-05" db="EMBL/GenBank/DDBJ databases">
        <title>Draft genome sequence of Clostridium cochlearium strain AGROS13 isolated from a sheep dairy farm in New Zealand.</title>
        <authorList>
            <person name="Gupta T.B."/>
            <person name="Jauregui R."/>
            <person name="Risson A.N."/>
            <person name="Brightwell G."/>
            <person name="Maclean P."/>
        </authorList>
    </citation>
    <scope>NUCLEOTIDE SEQUENCE [LARGE SCALE GENOMIC DNA]</scope>
    <source>
        <strain evidence="2 3">AGROS13</strain>
    </source>
</reference>
<dbReference type="InterPro" id="IPR007630">
    <property type="entry name" value="RNA_pol_sigma70_r4"/>
</dbReference>
<dbReference type="Pfam" id="PF04545">
    <property type="entry name" value="Sigma70_r4"/>
    <property type="match status" value="1"/>
</dbReference>
<sequence>MNSSRLKLMIEISKLYYLDGLSQNEISKKMYISRPQVSRILSEAREKNIVSITVNDPFSEEYRIANLLKNKYKLLDVMVIDTTEKDPPKEIAEQISRIISSKVCNGDYIGIAAGKTCI</sequence>
<dbReference type="RefSeq" id="WP_171302999.1">
    <property type="nucleotide sequence ID" value="NZ_JABFIF010000004.1"/>
</dbReference>
<dbReference type="InterPro" id="IPR051054">
    <property type="entry name" value="SorC_transcr_regulators"/>
</dbReference>
<evidence type="ECO:0000259" key="1">
    <source>
        <dbReference type="Pfam" id="PF04545"/>
    </source>
</evidence>
<evidence type="ECO:0000313" key="2">
    <source>
        <dbReference type="EMBL" id="NOH15506.1"/>
    </source>
</evidence>
<dbReference type="Proteomes" id="UP000528432">
    <property type="component" value="Unassembled WGS sequence"/>
</dbReference>
<name>A0A7Y3V8M5_CLOCO</name>
<dbReference type="GO" id="GO:0006352">
    <property type="term" value="P:DNA-templated transcription initiation"/>
    <property type="evidence" value="ECO:0007669"/>
    <property type="project" value="InterPro"/>
</dbReference>
<comment type="caution">
    <text evidence="2">The sequence shown here is derived from an EMBL/GenBank/DDBJ whole genome shotgun (WGS) entry which is preliminary data.</text>
</comment>
<proteinExistence type="predicted"/>
<dbReference type="PANTHER" id="PTHR34294">
    <property type="entry name" value="TRANSCRIPTIONAL REGULATOR-RELATED"/>
    <property type="match status" value="1"/>
</dbReference>
<evidence type="ECO:0000313" key="3">
    <source>
        <dbReference type="Proteomes" id="UP000528432"/>
    </source>
</evidence>
<dbReference type="InterPro" id="IPR037171">
    <property type="entry name" value="NagB/RpiA_transferase-like"/>
</dbReference>
<dbReference type="SUPFAM" id="SSF88659">
    <property type="entry name" value="Sigma3 and sigma4 domains of RNA polymerase sigma factors"/>
    <property type="match status" value="1"/>
</dbReference>
<dbReference type="InterPro" id="IPR036388">
    <property type="entry name" value="WH-like_DNA-bd_sf"/>
</dbReference>
<dbReference type="EMBL" id="JABFIF010000004">
    <property type="protein sequence ID" value="NOH15506.1"/>
    <property type="molecule type" value="Genomic_DNA"/>
</dbReference>
<feature type="domain" description="RNA polymerase sigma-70 region 4" evidence="1">
    <location>
        <begin position="14"/>
        <end position="47"/>
    </location>
</feature>
<dbReference type="InterPro" id="IPR013324">
    <property type="entry name" value="RNA_pol_sigma_r3/r4-like"/>
</dbReference>
<dbReference type="GO" id="GO:0003700">
    <property type="term" value="F:DNA-binding transcription factor activity"/>
    <property type="evidence" value="ECO:0007669"/>
    <property type="project" value="InterPro"/>
</dbReference>
<dbReference type="Gene3D" id="1.10.10.10">
    <property type="entry name" value="Winged helix-like DNA-binding domain superfamily/Winged helix DNA-binding domain"/>
    <property type="match status" value="1"/>
</dbReference>
<dbReference type="AlphaFoldDB" id="A0A7Y3V8M5"/>